<dbReference type="EMBL" id="CP113797">
    <property type="protein sequence ID" value="WAL60901.1"/>
    <property type="molecule type" value="Genomic_DNA"/>
</dbReference>
<protein>
    <submittedName>
        <fullName evidence="1">GIY-YIG nuclease family protein</fullName>
    </submittedName>
</protein>
<accession>A0A9E9C5A5</accession>
<dbReference type="KEGG" id="tsin:OXH18_02570"/>
<evidence type="ECO:0000313" key="2">
    <source>
        <dbReference type="Proteomes" id="UP001163152"/>
    </source>
</evidence>
<sequence>MTTVDQPSLFSTLPPPVQSPSSLIAGCPLSDEALQTWKQRIVTFQHHVQTTGSVQQGNLFDDVTQITLPDWVRSAEVDSDNIDPFTLPQQNTEFWRWKINDVGIAALYFVIDYQATLLLYVGETVKSNQRWKGEHDCKRYLMNYVSAHRSLNLPVQVNISFWAKAPVQTRPRQRLESALIRKWRSPFNKENWEFWGTPFVGGN</sequence>
<gene>
    <name evidence="1" type="ORF">OXH18_02570</name>
</gene>
<organism evidence="1 2">
    <name type="scientific">Thermocoleostomius sinensis A174</name>
    <dbReference type="NCBI Taxonomy" id="2016057"/>
    <lineage>
        <taxon>Bacteria</taxon>
        <taxon>Bacillati</taxon>
        <taxon>Cyanobacteriota</taxon>
        <taxon>Cyanophyceae</taxon>
        <taxon>Oculatellales</taxon>
        <taxon>Oculatellaceae</taxon>
        <taxon>Thermocoleostomius</taxon>
    </lineage>
</organism>
<dbReference type="AlphaFoldDB" id="A0A9E9C5A5"/>
<evidence type="ECO:0000313" key="1">
    <source>
        <dbReference type="EMBL" id="WAL60901.1"/>
    </source>
</evidence>
<dbReference type="RefSeq" id="WP_268610857.1">
    <property type="nucleotide sequence ID" value="NZ_CP113797.1"/>
</dbReference>
<name>A0A9E9C5A5_9CYAN</name>
<keyword evidence="2" id="KW-1185">Reference proteome</keyword>
<proteinExistence type="predicted"/>
<reference evidence="1" key="1">
    <citation type="submission" date="2022-12" db="EMBL/GenBank/DDBJ databases">
        <title>Polyphasic identification of a Novel Hot-Spring Cyanobacterium Ocullathermofonsia sinensis gen nov. sp. nov. and Genomic Insights on its Adaptations to the Thermal Habitat.</title>
        <authorList>
            <person name="Daroch M."/>
            <person name="Tang J."/>
            <person name="Jiang Y."/>
        </authorList>
    </citation>
    <scope>NUCLEOTIDE SEQUENCE</scope>
    <source>
        <strain evidence="1">PKUAC-SCTA174</strain>
    </source>
</reference>
<dbReference type="Proteomes" id="UP001163152">
    <property type="component" value="Chromosome"/>
</dbReference>